<dbReference type="Proteomes" id="UP001597497">
    <property type="component" value="Unassembled WGS sequence"/>
</dbReference>
<sequence>MSRVFRSHSLSLDEIDMDVPLVSDELNISSIVWMRILLELEHCFDMDIDIEQLGEHELPTLQHFIDMIESALVRQGIPQTSHDGEEGEDLA</sequence>
<gene>
    <name evidence="2" type="ORF">ACFSUC_17340</name>
</gene>
<feature type="domain" description="Carrier" evidence="1">
    <location>
        <begin position="1"/>
        <end position="72"/>
    </location>
</feature>
<proteinExistence type="predicted"/>
<evidence type="ECO:0000313" key="3">
    <source>
        <dbReference type="Proteomes" id="UP001597497"/>
    </source>
</evidence>
<organism evidence="2 3">
    <name type="scientific">Marinicrinis sediminis</name>
    <dbReference type="NCBI Taxonomy" id="1652465"/>
    <lineage>
        <taxon>Bacteria</taxon>
        <taxon>Bacillati</taxon>
        <taxon>Bacillota</taxon>
        <taxon>Bacilli</taxon>
        <taxon>Bacillales</taxon>
        <taxon>Paenibacillaceae</taxon>
    </lineage>
</organism>
<comment type="caution">
    <text evidence="2">The sequence shown here is derived from an EMBL/GenBank/DDBJ whole genome shotgun (WGS) entry which is preliminary data.</text>
</comment>
<dbReference type="InterPro" id="IPR036736">
    <property type="entry name" value="ACP-like_sf"/>
</dbReference>
<protein>
    <submittedName>
        <fullName evidence="2">Phosphopantetheine-binding protein</fullName>
    </submittedName>
</protein>
<dbReference type="RefSeq" id="WP_379930909.1">
    <property type="nucleotide sequence ID" value="NZ_JBHUMM010000043.1"/>
</dbReference>
<dbReference type="Pfam" id="PF00550">
    <property type="entry name" value="PP-binding"/>
    <property type="match status" value="1"/>
</dbReference>
<accession>A0ABW5REH2</accession>
<keyword evidence="3" id="KW-1185">Reference proteome</keyword>
<dbReference type="InterPro" id="IPR009081">
    <property type="entry name" value="PP-bd_ACP"/>
</dbReference>
<evidence type="ECO:0000259" key="1">
    <source>
        <dbReference type="PROSITE" id="PS50075"/>
    </source>
</evidence>
<evidence type="ECO:0000313" key="2">
    <source>
        <dbReference type="EMBL" id="MFD2673342.1"/>
    </source>
</evidence>
<name>A0ABW5REH2_9BACL</name>
<dbReference type="SUPFAM" id="SSF47336">
    <property type="entry name" value="ACP-like"/>
    <property type="match status" value="1"/>
</dbReference>
<dbReference type="PROSITE" id="PS50075">
    <property type="entry name" value="CARRIER"/>
    <property type="match status" value="1"/>
</dbReference>
<dbReference type="Gene3D" id="1.10.1200.10">
    <property type="entry name" value="ACP-like"/>
    <property type="match status" value="1"/>
</dbReference>
<dbReference type="EMBL" id="JBHUMM010000043">
    <property type="protein sequence ID" value="MFD2673342.1"/>
    <property type="molecule type" value="Genomic_DNA"/>
</dbReference>
<reference evidence="3" key="1">
    <citation type="journal article" date="2019" name="Int. J. Syst. Evol. Microbiol.">
        <title>The Global Catalogue of Microorganisms (GCM) 10K type strain sequencing project: providing services to taxonomists for standard genome sequencing and annotation.</title>
        <authorList>
            <consortium name="The Broad Institute Genomics Platform"/>
            <consortium name="The Broad Institute Genome Sequencing Center for Infectious Disease"/>
            <person name="Wu L."/>
            <person name="Ma J."/>
        </authorList>
    </citation>
    <scope>NUCLEOTIDE SEQUENCE [LARGE SCALE GENOMIC DNA]</scope>
    <source>
        <strain evidence="3">KCTC 33676</strain>
    </source>
</reference>